<accession>A0A498I1H0</accession>
<evidence type="ECO:0000313" key="3">
    <source>
        <dbReference type="Proteomes" id="UP000290289"/>
    </source>
</evidence>
<comment type="caution">
    <text evidence="2">The sequence shown here is derived from an EMBL/GenBank/DDBJ whole genome shotgun (WGS) entry which is preliminary data.</text>
</comment>
<protein>
    <submittedName>
        <fullName evidence="2">Uncharacterized protein</fullName>
    </submittedName>
</protein>
<dbReference type="AlphaFoldDB" id="A0A498I1H0"/>
<keyword evidence="3" id="KW-1185">Reference proteome</keyword>
<organism evidence="2 3">
    <name type="scientific">Malus domestica</name>
    <name type="common">Apple</name>
    <name type="synonym">Pyrus malus</name>
    <dbReference type="NCBI Taxonomy" id="3750"/>
    <lineage>
        <taxon>Eukaryota</taxon>
        <taxon>Viridiplantae</taxon>
        <taxon>Streptophyta</taxon>
        <taxon>Embryophyta</taxon>
        <taxon>Tracheophyta</taxon>
        <taxon>Spermatophyta</taxon>
        <taxon>Magnoliopsida</taxon>
        <taxon>eudicotyledons</taxon>
        <taxon>Gunneridae</taxon>
        <taxon>Pentapetalae</taxon>
        <taxon>rosids</taxon>
        <taxon>fabids</taxon>
        <taxon>Rosales</taxon>
        <taxon>Rosaceae</taxon>
        <taxon>Amygdaloideae</taxon>
        <taxon>Maleae</taxon>
        <taxon>Malus</taxon>
    </lineage>
</organism>
<gene>
    <name evidence="2" type="ORF">DVH24_039494</name>
</gene>
<sequence length="99" mass="10542">MRKSHVASIISEVVDQAPPASSSSSHDESAKDNKTATTYLASGSKSETSPGIFDHIISWCKFGRSSPCSDKLSDQSCDAEPDERSLSSAQALFKSFLLG</sequence>
<dbReference type="STRING" id="3750.A0A498I1H0"/>
<dbReference type="Proteomes" id="UP000290289">
    <property type="component" value="Chromosome 15"/>
</dbReference>
<name>A0A498I1H0_MALDO</name>
<evidence type="ECO:0000313" key="2">
    <source>
        <dbReference type="EMBL" id="RXH75795.1"/>
    </source>
</evidence>
<proteinExistence type="predicted"/>
<evidence type="ECO:0000256" key="1">
    <source>
        <dbReference type="SAM" id="MobiDB-lite"/>
    </source>
</evidence>
<feature type="compositionally biased region" description="Basic and acidic residues" evidence="1">
    <location>
        <begin position="25"/>
        <end position="34"/>
    </location>
</feature>
<feature type="region of interest" description="Disordered" evidence="1">
    <location>
        <begin position="1"/>
        <end position="36"/>
    </location>
</feature>
<dbReference type="EMBL" id="RDQH01000341">
    <property type="protein sequence ID" value="RXH75795.1"/>
    <property type="molecule type" value="Genomic_DNA"/>
</dbReference>
<reference evidence="2 3" key="1">
    <citation type="submission" date="2018-10" db="EMBL/GenBank/DDBJ databases">
        <title>A high-quality apple genome assembly.</title>
        <authorList>
            <person name="Hu J."/>
        </authorList>
    </citation>
    <scope>NUCLEOTIDE SEQUENCE [LARGE SCALE GENOMIC DNA]</scope>
    <source>
        <strain evidence="3">cv. HFTH1</strain>
        <tissue evidence="2">Young leaf</tissue>
    </source>
</reference>